<feature type="chain" id="PRO_5031236507" evidence="1">
    <location>
        <begin position="25"/>
        <end position="345"/>
    </location>
</feature>
<accession>A0A7S4L549</accession>
<name>A0A7S4L549_GUITH</name>
<dbReference type="SMART" id="SM01425">
    <property type="entry name" value="EsV_1_7"/>
    <property type="match status" value="3"/>
</dbReference>
<dbReference type="InterPro" id="IPR043822">
    <property type="entry name" value="EsV_1_7_cys"/>
</dbReference>
<evidence type="ECO:0000256" key="1">
    <source>
        <dbReference type="SAM" id="SignalP"/>
    </source>
</evidence>
<sequence length="345" mass="39253">MNGITGYSTLCRLILLLMPTIIQCNLNFSRTASGFASNFSRTPSETTEHNNFTLDPNKVNHFMEMEVSVNEDSVHGLFRNQNNLQVVKDSSHSKSELNSRSWMCEVEGCGRQASFAFKGERTGKRCGQHRKTKHIDVRHRQICGYLDCMKRACFGTVADSKPRWCARHRGPDDVPITRMRCCHAGCETHPVYGDPTTRKREFCFKHKASHHIKLNTKKQSIVRKELYAASMQSYVCLSLMTDQFKKIYCKDYNYDSELCETAIPNVMSVSISSMRVTVPTICQVKQVSAGEACDRIRGFATSQLQEFERNIWSPMFFAQNTSTAASYLFNNLPYAKGKLALFIHG</sequence>
<dbReference type="EMBL" id="HBKN01030464">
    <property type="protein sequence ID" value="CAE2315039.1"/>
    <property type="molecule type" value="Transcribed_RNA"/>
</dbReference>
<dbReference type="Pfam" id="PF19114">
    <property type="entry name" value="EsV_1_7_cys"/>
    <property type="match status" value="3"/>
</dbReference>
<evidence type="ECO:0000313" key="2">
    <source>
        <dbReference type="EMBL" id="CAE2315039.1"/>
    </source>
</evidence>
<gene>
    <name evidence="2" type="ORF">GTHE00462_LOCUS23680</name>
</gene>
<feature type="signal peptide" evidence="1">
    <location>
        <begin position="1"/>
        <end position="24"/>
    </location>
</feature>
<protein>
    <submittedName>
        <fullName evidence="2">Uncharacterized protein</fullName>
    </submittedName>
</protein>
<dbReference type="AlphaFoldDB" id="A0A7S4L549"/>
<keyword evidence="1" id="KW-0732">Signal</keyword>
<proteinExistence type="predicted"/>
<reference evidence="2" key="1">
    <citation type="submission" date="2021-01" db="EMBL/GenBank/DDBJ databases">
        <authorList>
            <person name="Corre E."/>
            <person name="Pelletier E."/>
            <person name="Niang G."/>
            <person name="Scheremetjew M."/>
            <person name="Finn R."/>
            <person name="Kale V."/>
            <person name="Holt S."/>
            <person name="Cochrane G."/>
            <person name="Meng A."/>
            <person name="Brown T."/>
            <person name="Cohen L."/>
        </authorList>
    </citation>
    <scope>NUCLEOTIDE SEQUENCE</scope>
    <source>
        <strain evidence="2">CCMP 2712</strain>
    </source>
</reference>
<organism evidence="2">
    <name type="scientific">Guillardia theta</name>
    <name type="common">Cryptophyte</name>
    <name type="synonym">Cryptomonas phi</name>
    <dbReference type="NCBI Taxonomy" id="55529"/>
    <lineage>
        <taxon>Eukaryota</taxon>
        <taxon>Cryptophyceae</taxon>
        <taxon>Pyrenomonadales</taxon>
        <taxon>Geminigeraceae</taxon>
        <taxon>Guillardia</taxon>
    </lineage>
</organism>